<dbReference type="GO" id="GO:0016020">
    <property type="term" value="C:membrane"/>
    <property type="evidence" value="ECO:0007669"/>
    <property type="project" value="UniProtKB-SubCell"/>
</dbReference>
<evidence type="ECO:0000256" key="3">
    <source>
        <dbReference type="ARBA" id="ARBA00022989"/>
    </source>
</evidence>
<proteinExistence type="predicted"/>
<keyword evidence="3 5" id="KW-1133">Transmembrane helix</keyword>
<comment type="subcellular location">
    <subcellularLocation>
        <location evidence="1">Membrane</location>
        <topology evidence="1">Multi-pass membrane protein</topology>
    </subcellularLocation>
</comment>
<dbReference type="EMBL" id="SPNV01000055">
    <property type="protein sequence ID" value="KAF5863284.1"/>
    <property type="molecule type" value="Genomic_DNA"/>
</dbReference>
<organism evidence="7 8">
    <name type="scientific">Petromyces alliaceus</name>
    <name type="common">Aspergillus alliaceus</name>
    <dbReference type="NCBI Taxonomy" id="209559"/>
    <lineage>
        <taxon>Eukaryota</taxon>
        <taxon>Fungi</taxon>
        <taxon>Dikarya</taxon>
        <taxon>Ascomycota</taxon>
        <taxon>Pezizomycotina</taxon>
        <taxon>Eurotiomycetes</taxon>
        <taxon>Eurotiomycetidae</taxon>
        <taxon>Eurotiales</taxon>
        <taxon>Aspergillaceae</taxon>
        <taxon>Aspergillus</taxon>
        <taxon>Aspergillus subgen. Circumdati</taxon>
    </lineage>
</organism>
<feature type="domain" description="Wax synthase" evidence="6">
    <location>
        <begin position="284"/>
        <end position="371"/>
    </location>
</feature>
<sequence length="462" mass="52258">MVDTTTMSIPPKDVVLIVLAAYVPLGLLSVRGIPESLQRFYLANALPLMLLSHVVPIITLAFTRPSSLLRVAVLPLASVASVCFHRLAPEVFPGRNQAGGLDGPFMLMFLTVVDVFGLRRLYLNDRGVERSGRHEAGEEEKGMDGKTSMLKASLQSLWKRVTWATHVMFSYRAIGTTRQMPNIPTFYPEVPSRWRFIWNQIVACLVEYLVLDLLANVRLAPMEAFTQERASLLLSPQFWTLPVLGLRTVRTFLFWVDRYTTVRFIYDAASIFGVASGLTRPEDWPPYFGSIWEAWTLRRYWAVFWHSGLRNPLASNIGFIVYDVLRLRRHSTEGRMLTVGLTFGLSGAIHHFVDEATGIPGADNWAIPTFLIQAFGITVEGLVQQAYHQLTSPKIPSSYGKHKGVTARTVEPPITWQRIVGYIWVAFWVLYTVSPYAYSYSRNPPEPMFPISAIRSLKQFLV</sequence>
<comment type="caution">
    <text evidence="7">The sequence shown here is derived from an EMBL/GenBank/DDBJ whole genome shotgun (WGS) entry which is preliminary data.</text>
</comment>
<evidence type="ECO:0000313" key="8">
    <source>
        <dbReference type="Proteomes" id="UP000541154"/>
    </source>
</evidence>
<dbReference type="Pfam" id="PF13813">
    <property type="entry name" value="MBOAT_2"/>
    <property type="match status" value="1"/>
</dbReference>
<feature type="transmembrane region" description="Helical" evidence="5">
    <location>
        <begin position="14"/>
        <end position="33"/>
    </location>
</feature>
<evidence type="ECO:0000256" key="5">
    <source>
        <dbReference type="SAM" id="Phobius"/>
    </source>
</evidence>
<gene>
    <name evidence="7" type="ORF">ETB97_010406</name>
</gene>
<keyword evidence="2 5" id="KW-0812">Transmembrane</keyword>
<dbReference type="Proteomes" id="UP000541154">
    <property type="component" value="Unassembled WGS sequence"/>
</dbReference>
<dbReference type="AlphaFoldDB" id="A0A8H6AAP9"/>
<evidence type="ECO:0000313" key="7">
    <source>
        <dbReference type="EMBL" id="KAF5863284.1"/>
    </source>
</evidence>
<reference evidence="7 8" key="1">
    <citation type="submission" date="2019-04" db="EMBL/GenBank/DDBJ databases">
        <title>Aspergillus burnettii sp. nov., novel species from soil in southeast Queensland.</title>
        <authorList>
            <person name="Gilchrist C.L.M."/>
            <person name="Pitt J.I."/>
            <person name="Lange L."/>
            <person name="Lacey H.J."/>
            <person name="Vuong D."/>
            <person name="Midgley D.J."/>
            <person name="Greenfield P."/>
            <person name="Bradbury M."/>
            <person name="Lacey E."/>
            <person name="Busk P.K."/>
            <person name="Pilgaard B."/>
            <person name="Chooi Y.H."/>
            <person name="Piggott A.M."/>
        </authorList>
    </citation>
    <scope>NUCLEOTIDE SEQUENCE [LARGE SCALE GENOMIC DNA]</scope>
    <source>
        <strain evidence="7 8">FRR 5400</strain>
    </source>
</reference>
<protein>
    <recommendedName>
        <fullName evidence="6">Wax synthase domain-containing protein</fullName>
    </recommendedName>
</protein>
<keyword evidence="8" id="KW-1185">Reference proteome</keyword>
<accession>A0A8H6AAP9</accession>
<evidence type="ECO:0000256" key="2">
    <source>
        <dbReference type="ARBA" id="ARBA00022692"/>
    </source>
</evidence>
<evidence type="ECO:0000256" key="4">
    <source>
        <dbReference type="ARBA" id="ARBA00023136"/>
    </source>
</evidence>
<dbReference type="InterPro" id="IPR032805">
    <property type="entry name" value="Wax_synthase_dom"/>
</dbReference>
<keyword evidence="4 5" id="KW-0472">Membrane</keyword>
<name>A0A8H6AAP9_PETAA</name>
<evidence type="ECO:0000259" key="6">
    <source>
        <dbReference type="Pfam" id="PF13813"/>
    </source>
</evidence>
<evidence type="ECO:0000256" key="1">
    <source>
        <dbReference type="ARBA" id="ARBA00004141"/>
    </source>
</evidence>
<feature type="transmembrane region" description="Helical" evidence="5">
    <location>
        <begin position="40"/>
        <end position="62"/>
    </location>
</feature>